<dbReference type="InterPro" id="IPR019734">
    <property type="entry name" value="TPR_rpt"/>
</dbReference>
<sequence length="288" mass="32204">MAEASAADVAVRPQAVSLLGQPLYSAPPSAEALEQLAEAQADYERDPDDADNIIWYGRRIAYTGDYHRAIEVFGEGIVKHPHDARMYRHRGHRYISIRKFDHAIKDFERAVELIDGQPNEIEPDGLPNAMNMPISTLHGNIWYHLGLAYYLQHDWENALRAYDTAYAVGDNDDNKVSTTHWRYMILRRMGRDAEARQVLTPITADMTVIENDSYHQLCLFYKGELSYADIMGENADTPGGSAVGYGIANWLYYSGETSRAIAMLEQLAANDGWSAFGVIAAEADLAAL</sequence>
<evidence type="ECO:0000256" key="2">
    <source>
        <dbReference type="ARBA" id="ARBA00022803"/>
    </source>
</evidence>
<accession>A0A193LKH4</accession>
<gene>
    <name evidence="4" type="ORF">BA177_02745</name>
</gene>
<keyword evidence="2 3" id="KW-0802">TPR repeat</keyword>
<dbReference type="AlphaFoldDB" id="A0A193LKH4"/>
<dbReference type="EMBL" id="CP016268">
    <property type="protein sequence ID" value="ANO52941.1"/>
    <property type="molecule type" value="Genomic_DNA"/>
</dbReference>
<dbReference type="PANTHER" id="PTHR12558:SF13">
    <property type="entry name" value="CELL DIVISION CYCLE PROTEIN 27 HOMOLOG"/>
    <property type="match status" value="1"/>
</dbReference>
<keyword evidence="5" id="KW-1185">Reference proteome</keyword>
<evidence type="ECO:0000313" key="4">
    <source>
        <dbReference type="EMBL" id="ANO52941.1"/>
    </source>
</evidence>
<dbReference type="PANTHER" id="PTHR12558">
    <property type="entry name" value="CELL DIVISION CYCLE 16,23,27"/>
    <property type="match status" value="1"/>
</dbReference>
<organism evidence="4 5">
    <name type="scientific">Woeseia oceani</name>
    <dbReference type="NCBI Taxonomy" id="1548547"/>
    <lineage>
        <taxon>Bacteria</taxon>
        <taxon>Pseudomonadati</taxon>
        <taxon>Pseudomonadota</taxon>
        <taxon>Gammaproteobacteria</taxon>
        <taxon>Woeseiales</taxon>
        <taxon>Woeseiaceae</taxon>
        <taxon>Woeseia</taxon>
    </lineage>
</organism>
<evidence type="ECO:0000256" key="3">
    <source>
        <dbReference type="PROSITE-ProRule" id="PRU00339"/>
    </source>
</evidence>
<dbReference type="SMART" id="SM00028">
    <property type="entry name" value="TPR"/>
    <property type="match status" value="2"/>
</dbReference>
<name>A0A193LKH4_9GAMM</name>
<proteinExistence type="predicted"/>
<keyword evidence="1" id="KW-0677">Repeat</keyword>
<feature type="repeat" description="TPR" evidence="3">
    <location>
        <begin position="84"/>
        <end position="117"/>
    </location>
</feature>
<dbReference type="InterPro" id="IPR013105">
    <property type="entry name" value="TPR_2"/>
</dbReference>
<evidence type="ECO:0000256" key="1">
    <source>
        <dbReference type="ARBA" id="ARBA00022737"/>
    </source>
</evidence>
<feature type="repeat" description="TPR" evidence="3">
    <location>
        <begin position="139"/>
        <end position="172"/>
    </location>
</feature>
<dbReference type="Gene3D" id="1.25.40.10">
    <property type="entry name" value="Tetratricopeptide repeat domain"/>
    <property type="match status" value="1"/>
</dbReference>
<dbReference type="SUPFAM" id="SSF48452">
    <property type="entry name" value="TPR-like"/>
    <property type="match status" value="1"/>
</dbReference>
<evidence type="ECO:0008006" key="6">
    <source>
        <dbReference type="Google" id="ProtNLM"/>
    </source>
</evidence>
<dbReference type="PROSITE" id="PS50005">
    <property type="entry name" value="TPR"/>
    <property type="match status" value="2"/>
</dbReference>
<dbReference type="Pfam" id="PF07719">
    <property type="entry name" value="TPR_2"/>
    <property type="match status" value="1"/>
</dbReference>
<dbReference type="Proteomes" id="UP000092695">
    <property type="component" value="Chromosome"/>
</dbReference>
<dbReference type="STRING" id="1548547.BA177_02745"/>
<reference evidence="4 5" key="1">
    <citation type="submission" date="2016-06" db="EMBL/GenBank/DDBJ databases">
        <title>Complete genome sequence of a deep-branching marine Gamma Proteobacterium Woeseia oceani type strain XK5.</title>
        <authorList>
            <person name="Mu D."/>
            <person name="Du Z."/>
        </authorList>
    </citation>
    <scope>NUCLEOTIDE SEQUENCE [LARGE SCALE GENOMIC DNA]</scope>
    <source>
        <strain evidence="4 5">XK5</strain>
    </source>
</reference>
<dbReference type="KEGG" id="woc:BA177_02745"/>
<protein>
    <recommendedName>
        <fullName evidence="6">Tetratricopeptide repeat protein</fullName>
    </recommendedName>
</protein>
<evidence type="ECO:0000313" key="5">
    <source>
        <dbReference type="Proteomes" id="UP000092695"/>
    </source>
</evidence>
<dbReference type="InterPro" id="IPR011990">
    <property type="entry name" value="TPR-like_helical_dom_sf"/>
</dbReference>